<dbReference type="AlphaFoldDB" id="A0A852TWW5"/>
<dbReference type="EMBL" id="JACCCC010000001">
    <property type="protein sequence ID" value="NYE48509.1"/>
    <property type="molecule type" value="Genomic_DNA"/>
</dbReference>
<evidence type="ECO:0000259" key="1">
    <source>
        <dbReference type="Pfam" id="PF18029"/>
    </source>
</evidence>
<reference evidence="2 3" key="1">
    <citation type="submission" date="2020-07" db="EMBL/GenBank/DDBJ databases">
        <title>Sequencing the genomes of 1000 actinobacteria strains.</title>
        <authorList>
            <person name="Klenk H.-P."/>
        </authorList>
    </citation>
    <scope>NUCLEOTIDE SEQUENCE [LARGE SCALE GENOMIC DNA]</scope>
    <source>
        <strain evidence="2 3">CXB654</strain>
    </source>
</reference>
<keyword evidence="3" id="KW-1185">Reference proteome</keyword>
<dbReference type="Pfam" id="PF18029">
    <property type="entry name" value="Glyoxalase_6"/>
    <property type="match status" value="1"/>
</dbReference>
<proteinExistence type="predicted"/>
<dbReference type="Gene3D" id="3.10.180.10">
    <property type="entry name" value="2,3-Dihydroxybiphenyl 1,2-Dioxygenase, domain 1"/>
    <property type="match status" value="1"/>
</dbReference>
<protein>
    <recommendedName>
        <fullName evidence="1">Glyoxalase-like domain-containing protein</fullName>
    </recommendedName>
</protein>
<sequence>MHLDVHVAAGAAPQERRAVVAASVQRAVAMGATRVREVDEPTGDCVVVLDPEGDEFCLR</sequence>
<name>A0A852TWW5_9ACTN</name>
<dbReference type="InterPro" id="IPR041581">
    <property type="entry name" value="Glyoxalase_6"/>
</dbReference>
<dbReference type="Proteomes" id="UP000589036">
    <property type="component" value="Unassembled WGS sequence"/>
</dbReference>
<evidence type="ECO:0000313" key="2">
    <source>
        <dbReference type="EMBL" id="NYE48509.1"/>
    </source>
</evidence>
<feature type="domain" description="Glyoxalase-like" evidence="1">
    <location>
        <begin position="1"/>
        <end position="58"/>
    </location>
</feature>
<accession>A0A852TWW5</accession>
<comment type="caution">
    <text evidence="2">The sequence shown here is derived from an EMBL/GenBank/DDBJ whole genome shotgun (WGS) entry which is preliminary data.</text>
</comment>
<evidence type="ECO:0000313" key="3">
    <source>
        <dbReference type="Proteomes" id="UP000589036"/>
    </source>
</evidence>
<gene>
    <name evidence="2" type="ORF">HDA32_003629</name>
</gene>
<organism evidence="2 3">
    <name type="scientific">Spinactinospora alkalitolerans</name>
    <dbReference type="NCBI Taxonomy" id="687207"/>
    <lineage>
        <taxon>Bacteria</taxon>
        <taxon>Bacillati</taxon>
        <taxon>Actinomycetota</taxon>
        <taxon>Actinomycetes</taxon>
        <taxon>Streptosporangiales</taxon>
        <taxon>Nocardiopsidaceae</taxon>
        <taxon>Spinactinospora</taxon>
    </lineage>
</organism>
<dbReference type="InterPro" id="IPR029068">
    <property type="entry name" value="Glyas_Bleomycin-R_OHBP_Dase"/>
</dbReference>